<dbReference type="Pfam" id="PF13289">
    <property type="entry name" value="SIR2_2"/>
    <property type="match status" value="1"/>
</dbReference>
<dbReference type="OrthoDB" id="288285at2"/>
<dbReference type="SUPFAM" id="SSF52467">
    <property type="entry name" value="DHS-like NAD/FAD-binding domain"/>
    <property type="match status" value="1"/>
</dbReference>
<proteinExistence type="predicted"/>
<dbReference type="eggNOG" id="COG0265">
    <property type="taxonomic scope" value="Bacteria"/>
</dbReference>
<dbReference type="SUPFAM" id="SSF50494">
    <property type="entry name" value="Trypsin-like serine proteases"/>
    <property type="match status" value="1"/>
</dbReference>
<dbReference type="InterPro" id="IPR009003">
    <property type="entry name" value="Peptidase_S1_PA"/>
</dbReference>
<organism evidence="1">
    <name type="scientific">Accumulibacter regalis</name>
    <dbReference type="NCBI Taxonomy" id="522306"/>
    <lineage>
        <taxon>Bacteria</taxon>
        <taxon>Pseudomonadati</taxon>
        <taxon>Pseudomonadota</taxon>
        <taxon>Betaproteobacteria</taxon>
        <taxon>Candidatus Accumulibacter</taxon>
    </lineage>
</organism>
<name>C7RN09_ACCRE</name>
<accession>C7RN09</accession>
<dbReference type="AlphaFoldDB" id="C7RN09"/>
<gene>
    <name evidence="1" type="ordered locus">CAP2UW1_2080</name>
</gene>
<sequence>MVPRSFPDLVKDLRMRRAVGDKPPVLLLGAGASVDAGIGAMDELFQFFGCADFDTFCQKIGQTTATERYRYLAEFLQTRKPAEVSAGYRALAALCAQNYFDFVLTTNMDPLLDDALAAARLWRRDYLLIVNGVIRPDRLELLLRGQSPRVKIVKLHGDLFQRFMAWTVEEMDEFLVEVSPYLKPAVAGRDFLVVGYSLRDARVRELVDSAGGDVWFTHPKAVPDHLANRQGMRAVVAPECAFEAFFPALAEALQVAVDDERPATLRRETRALAPTPTPTGAQTMDDLMSAVFGVVGPGGAPVATAFLLAEPRVIVCNRFDVAALIESNQVGLVGPGDRRFKARVSRVNTEHPFGPTLLDVPPEIQAAGLRLDASQPQAGDFVQVAVAAGEKTGISSGPVIRTEKHAISIEPVGNVADLVSLECYVAPGACGGPVVDGSMAVRGYIVAGTSDPDQPYSLAYASSQWDGFLQGKKPVKPSRRRPAGGR</sequence>
<dbReference type="HOGENOM" id="CLU_025564_0_0_4"/>
<evidence type="ECO:0000313" key="1">
    <source>
        <dbReference type="EMBL" id="ACV35376.1"/>
    </source>
</evidence>
<reference evidence="1" key="2">
    <citation type="submission" date="2009-09" db="EMBL/GenBank/DDBJ databases">
        <title>Complete sequence of chromosome of Candidatus Accumulibacter phosphatis clade IIA str. UW-1.</title>
        <authorList>
            <consortium name="US DOE Joint Genome Institute"/>
            <person name="Martin H.G."/>
            <person name="Ivanova N."/>
            <person name="Kunin V."/>
            <person name="Warnecke F."/>
            <person name="Barry K."/>
            <person name="He S."/>
            <person name="Salamov A."/>
            <person name="Szeto E."/>
            <person name="Dalin E."/>
            <person name="Pangilinan J.L."/>
            <person name="Lapidus A."/>
            <person name="Lowry S."/>
            <person name="Kyrpides N.C."/>
            <person name="McMahon K.D."/>
            <person name="Hugenholtz P."/>
        </authorList>
    </citation>
    <scope>NUCLEOTIDE SEQUENCE [LARGE SCALE GENOMIC DNA]</scope>
    <source>
        <strain evidence="1">UW-1</strain>
    </source>
</reference>
<dbReference type="InterPro" id="IPR029035">
    <property type="entry name" value="DHS-like_NAD/FAD-binding_dom"/>
</dbReference>
<dbReference type="KEGG" id="app:CAP2UW1_2080"/>
<dbReference type="Gene3D" id="3.40.50.1220">
    <property type="entry name" value="TPP-binding domain"/>
    <property type="match status" value="1"/>
</dbReference>
<reference evidence="1" key="1">
    <citation type="submission" date="2009-08" db="EMBL/GenBank/DDBJ databases">
        <authorList>
            <consortium name="US DOE Joint Genome Institute"/>
            <person name="Lucas S."/>
            <person name="Copeland A."/>
            <person name="Lapidus A."/>
            <person name="Glavina del Rio T."/>
            <person name="Dalin E."/>
            <person name="Tice H."/>
            <person name="Bruce D."/>
            <person name="Barry K."/>
            <person name="Pitluck S."/>
            <person name="Lowry S."/>
            <person name="Larimer F."/>
            <person name="Land M."/>
            <person name="Hauser L."/>
            <person name="Kyrpides N."/>
            <person name="Ivanova N."/>
            <person name="McMahon K.D."/>
            <person name="Hugenholtz P."/>
        </authorList>
    </citation>
    <scope>NUCLEOTIDE SEQUENCE</scope>
    <source>
        <strain evidence="1">UW-1</strain>
    </source>
</reference>
<dbReference type="STRING" id="522306.CAP2UW1_2080"/>
<dbReference type="EMBL" id="CP001715">
    <property type="protein sequence ID" value="ACV35376.1"/>
    <property type="molecule type" value="Genomic_DNA"/>
</dbReference>
<protein>
    <submittedName>
        <fullName evidence="1">Uncharacterized protein</fullName>
    </submittedName>
</protein>